<dbReference type="Pfam" id="PF03901">
    <property type="entry name" value="Glyco_transf_22"/>
    <property type="match status" value="1"/>
</dbReference>
<dbReference type="UniPathway" id="UPA00378"/>
<sequence>MDKYDILLSCLVAMYILLCPFTKVEESFNLQATHDILEYGISLEALKKYDHFEFPGVVPRTFVGPLVLSGASLPFIKFVNFIVPNPNKFISQYVVRLILGLFNIYTLSRLRSSIEISFGRRISIAFGILSACQFHTIFWASRTLPNIDLLLPVILAFSYWISAVTSSESNKKLLSMIRCMTFTMIVFRFEVALLLVPITLLELWLGNLKLLDALKTGIFTSLFSLGLSLSVDSYFWQEERMWPEGYVFYFNIILGKSIEWGVLPFHAYFSSFLPRLLLVSLPLSIFSAFTDKRTLKFLFFMLFYVTGFSFLGHKEWRFIVYVVPVFNMCAAVGWIWVERKGLKLINWIIVFLIIISFLASISMVLVSSKNYPGGIALQRLHNIQKDYNDAKIHLDAYTAMTGASRFGQIRNDWIYSKNESHSLPSDYISYTHLLTKTPQYHETYFKVIHIVDGYERLKLKMPKELIHDWLEFLRIVFLHYDENVNLWISWLPIHIITEPKIWIMRRNSDLIES</sequence>
<dbReference type="STRING" id="658196.A0A397TQQ0"/>
<dbReference type="OrthoDB" id="19039at2759"/>
<evidence type="ECO:0000256" key="11">
    <source>
        <dbReference type="ARBA" id="ARBA00048899"/>
    </source>
</evidence>
<gene>
    <name evidence="13" type="ORF">C1645_684630</name>
</gene>
<evidence type="ECO:0000256" key="9">
    <source>
        <dbReference type="ARBA" id="ARBA00023136"/>
    </source>
</evidence>
<feature type="transmembrane region" description="Helical" evidence="12">
    <location>
        <begin position="6"/>
        <end position="24"/>
    </location>
</feature>
<feature type="transmembrane region" description="Helical" evidence="12">
    <location>
        <begin position="297"/>
        <end position="312"/>
    </location>
</feature>
<evidence type="ECO:0000256" key="4">
    <source>
        <dbReference type="ARBA" id="ARBA00022676"/>
    </source>
</evidence>
<keyword evidence="8 12" id="KW-1133">Transmembrane helix</keyword>
<evidence type="ECO:0000256" key="6">
    <source>
        <dbReference type="ARBA" id="ARBA00022692"/>
    </source>
</evidence>
<dbReference type="PANTHER" id="PTHR22760:SF1">
    <property type="entry name" value="DOL-P-MAN:MAN(7)GLCNAC(2)-PP-DOL ALPHA-1,6-MANNOSYLTRANSFERASE"/>
    <property type="match status" value="1"/>
</dbReference>
<comment type="subcellular location">
    <subcellularLocation>
        <location evidence="1 12">Endoplasmic reticulum membrane</location>
        <topology evidence="1 12">Multi-pass membrane protein</topology>
    </subcellularLocation>
</comment>
<proteinExistence type="inferred from homology"/>
<evidence type="ECO:0000256" key="2">
    <source>
        <dbReference type="ARBA" id="ARBA00004922"/>
    </source>
</evidence>
<dbReference type="EMBL" id="QKYT01000001">
    <property type="protein sequence ID" value="RIA99759.1"/>
    <property type="molecule type" value="Genomic_DNA"/>
</dbReference>
<evidence type="ECO:0000256" key="10">
    <source>
        <dbReference type="ARBA" id="ARBA00044721"/>
    </source>
</evidence>
<accession>A0A397TQQ0</accession>
<feature type="transmembrane region" description="Helical" evidence="12">
    <location>
        <begin position="62"/>
        <end position="83"/>
    </location>
</feature>
<comment type="function">
    <text evidence="10">Mannosyltransferase that operates in the biosynthetic pathway of dolichol-linked oligosaccharides, the glycan precursors employed in protein asparagine (N)-glycosylation. The assembly of dolichol-linked oligosaccharides begins on the cytosolic side of the endoplasmic reticulum membrane and finishes in its lumen. The sequential addition of sugars to dolichol pyrophosphate produces dolichol-linked oligosaccharides containing fourteen sugars, including two GlcNAcs, nine mannoses and three glucoses. Once assembled, the oligosaccharide is transferred from the lipid to nascent proteins by oligosaccharyltransferases. In the lumen of the endoplasmic reticulum, adds the eighth mannose residue in an alpha-1,6 linkage onto Man(7)GlcNAc(2)-PP-dolichol to produce Man(8)GlcNAc(2)-PP-dolichol.</text>
</comment>
<comment type="catalytic activity">
    <reaction evidence="11">
        <text>an alpha-D-Man-(1-&gt;2)-alpha-D-Man-(1-&gt;2)-alpha-D-Man-(1-&gt;3)-[alpha-D-Man-(1-&gt;2)-alpha-D-Man-(1-&gt;3)-alpha-D-Man-(1-&gt;6)]-beta-D-Man-(1-&gt;4)-beta-D-GlcNAc-(1-&gt;4)-alpha-D-GlcNAc-diphospho-di-trans,poly-cis-dolichol + a di-trans,poly-cis-dolichyl beta-D-mannosyl phosphate = an alpha-D-Man-(1-&gt;2)-alpha-D-Man-(1-&gt;2)-alpha-D-Man-(1-&gt;3)-[alpha-D-Man-(1-&gt;2)-alpha-D-Man-(1-&gt;3)-[alpha-D-Man-(1-&gt;6)]-alpha-D-Man-(1-&gt;6)]-beta-D-Man-(1-&gt;4)-beta-D-GlcNAc-(1-&gt;4)-alpha-D-GlcNAc-diphospho-di-trans,poly-cis-dolichol + a di-trans,poly-cis-dolichyl phosphate + H(+)</text>
        <dbReference type="Rhea" id="RHEA:29535"/>
        <dbReference type="Rhea" id="RHEA-COMP:19498"/>
        <dbReference type="Rhea" id="RHEA-COMP:19501"/>
        <dbReference type="Rhea" id="RHEA-COMP:19518"/>
        <dbReference type="Rhea" id="RHEA-COMP:19519"/>
        <dbReference type="ChEBI" id="CHEBI:15378"/>
        <dbReference type="ChEBI" id="CHEBI:57683"/>
        <dbReference type="ChEBI" id="CHEBI:58211"/>
        <dbReference type="ChEBI" id="CHEBI:132517"/>
        <dbReference type="ChEBI" id="CHEBI:132519"/>
        <dbReference type="EC" id="2.4.1.260"/>
    </reaction>
    <physiologicalReaction direction="left-to-right" evidence="11">
        <dbReference type="Rhea" id="RHEA:29536"/>
    </physiologicalReaction>
</comment>
<keyword evidence="14" id="KW-1185">Reference proteome</keyword>
<dbReference type="AlphaFoldDB" id="A0A397TQQ0"/>
<evidence type="ECO:0000256" key="8">
    <source>
        <dbReference type="ARBA" id="ARBA00022989"/>
    </source>
</evidence>
<feature type="transmembrane region" description="Helical" evidence="12">
    <location>
        <begin position="272"/>
        <end position="290"/>
    </location>
</feature>
<keyword evidence="5 13" id="KW-0808">Transferase</keyword>
<keyword evidence="6 12" id="KW-0812">Transmembrane</keyword>
<dbReference type="PANTHER" id="PTHR22760">
    <property type="entry name" value="GLYCOSYLTRANSFERASE"/>
    <property type="match status" value="1"/>
</dbReference>
<feature type="transmembrane region" description="Helical" evidence="12">
    <location>
        <begin position="344"/>
        <end position="366"/>
    </location>
</feature>
<evidence type="ECO:0000256" key="5">
    <source>
        <dbReference type="ARBA" id="ARBA00022679"/>
    </source>
</evidence>
<evidence type="ECO:0000256" key="3">
    <source>
        <dbReference type="ARBA" id="ARBA00007063"/>
    </source>
</evidence>
<dbReference type="InterPro" id="IPR005599">
    <property type="entry name" value="GPI_mannosylTrfase"/>
</dbReference>
<dbReference type="GO" id="GO:0005789">
    <property type="term" value="C:endoplasmic reticulum membrane"/>
    <property type="evidence" value="ECO:0007669"/>
    <property type="project" value="UniProtKB-SubCell"/>
</dbReference>
<feature type="transmembrane region" description="Helical" evidence="12">
    <location>
        <begin position="185"/>
        <end position="205"/>
    </location>
</feature>
<organism evidence="13 14">
    <name type="scientific">Glomus cerebriforme</name>
    <dbReference type="NCBI Taxonomy" id="658196"/>
    <lineage>
        <taxon>Eukaryota</taxon>
        <taxon>Fungi</taxon>
        <taxon>Fungi incertae sedis</taxon>
        <taxon>Mucoromycota</taxon>
        <taxon>Glomeromycotina</taxon>
        <taxon>Glomeromycetes</taxon>
        <taxon>Glomerales</taxon>
        <taxon>Glomeraceae</taxon>
        <taxon>Glomus</taxon>
    </lineage>
</organism>
<dbReference type="GO" id="GO:0052917">
    <property type="term" value="F:dol-P-Man:Man(7)GlcNAc(2)-PP-Dol alpha-1,6-mannosyltransferase activity"/>
    <property type="evidence" value="ECO:0007669"/>
    <property type="project" value="UniProtKB-EC"/>
</dbReference>
<keyword evidence="9 12" id="KW-0472">Membrane</keyword>
<comment type="pathway">
    <text evidence="2">Protein modification; protein glycosylation.</text>
</comment>
<keyword evidence="4 12" id="KW-0328">Glycosyltransferase</keyword>
<dbReference type="GO" id="GO:0006487">
    <property type="term" value="P:protein N-linked glycosylation"/>
    <property type="evidence" value="ECO:0007669"/>
    <property type="project" value="TreeGrafter"/>
</dbReference>
<evidence type="ECO:0000256" key="12">
    <source>
        <dbReference type="RuleBase" id="RU363075"/>
    </source>
</evidence>
<dbReference type="Proteomes" id="UP000265703">
    <property type="component" value="Unassembled WGS sequence"/>
</dbReference>
<evidence type="ECO:0000256" key="7">
    <source>
        <dbReference type="ARBA" id="ARBA00022824"/>
    </source>
</evidence>
<comment type="similarity">
    <text evidence="3 12">Belongs to the glycosyltransferase 22 family.</text>
</comment>
<protein>
    <recommendedName>
        <fullName evidence="12">Mannosyltransferase</fullName>
        <ecNumber evidence="12">2.4.1.-</ecNumber>
    </recommendedName>
</protein>
<reference evidence="13 14" key="1">
    <citation type="submission" date="2018-06" db="EMBL/GenBank/DDBJ databases">
        <title>Comparative genomics reveals the genomic features of Rhizophagus irregularis, R. cerebriforme, R. diaphanum and Gigaspora rosea, and their symbiotic lifestyle signature.</title>
        <authorList>
            <person name="Morin E."/>
            <person name="San Clemente H."/>
            <person name="Chen E.C.H."/>
            <person name="De La Providencia I."/>
            <person name="Hainaut M."/>
            <person name="Kuo A."/>
            <person name="Kohler A."/>
            <person name="Murat C."/>
            <person name="Tang N."/>
            <person name="Roy S."/>
            <person name="Loubradou J."/>
            <person name="Henrissat B."/>
            <person name="Grigoriev I.V."/>
            <person name="Corradi N."/>
            <person name="Roux C."/>
            <person name="Martin F.M."/>
        </authorList>
    </citation>
    <scope>NUCLEOTIDE SEQUENCE [LARGE SCALE GENOMIC DNA]</scope>
    <source>
        <strain evidence="13 14">DAOM 227022</strain>
    </source>
</reference>
<name>A0A397TQQ0_9GLOM</name>
<feature type="transmembrane region" description="Helical" evidence="12">
    <location>
        <begin position="147"/>
        <end position="164"/>
    </location>
</feature>
<feature type="transmembrane region" description="Helical" evidence="12">
    <location>
        <begin position="122"/>
        <end position="141"/>
    </location>
</feature>
<keyword evidence="7 12" id="KW-0256">Endoplasmic reticulum</keyword>
<evidence type="ECO:0000256" key="1">
    <source>
        <dbReference type="ARBA" id="ARBA00004477"/>
    </source>
</evidence>
<comment type="caution">
    <text evidence="13">The sequence shown here is derived from an EMBL/GenBank/DDBJ whole genome shotgun (WGS) entry which is preliminary data.</text>
</comment>
<evidence type="ECO:0000313" key="14">
    <source>
        <dbReference type="Proteomes" id="UP000265703"/>
    </source>
</evidence>
<feature type="transmembrane region" description="Helical" evidence="12">
    <location>
        <begin position="318"/>
        <end position="337"/>
    </location>
</feature>
<dbReference type="EC" id="2.4.1.-" evidence="12"/>
<evidence type="ECO:0000313" key="13">
    <source>
        <dbReference type="EMBL" id="RIA99759.1"/>
    </source>
</evidence>